<feature type="transmembrane region" description="Helical" evidence="2">
    <location>
        <begin position="277"/>
        <end position="298"/>
    </location>
</feature>
<keyword evidence="2" id="KW-0472">Membrane</keyword>
<organism evidence="3 4">
    <name type="scientific">Candida albicans</name>
    <name type="common">Yeast</name>
    <dbReference type="NCBI Taxonomy" id="5476"/>
    <lineage>
        <taxon>Eukaryota</taxon>
        <taxon>Fungi</taxon>
        <taxon>Dikarya</taxon>
        <taxon>Ascomycota</taxon>
        <taxon>Saccharomycotina</taxon>
        <taxon>Pichiomycetes</taxon>
        <taxon>Debaryomycetaceae</taxon>
        <taxon>Candida/Lodderomyces clade</taxon>
        <taxon>Candida</taxon>
    </lineage>
</organism>
<protein>
    <submittedName>
        <fullName evidence="3">Uncharacterized protein</fullName>
    </submittedName>
</protein>
<accession>A0A8H6C4A3</accession>
<feature type="region of interest" description="Disordered" evidence="1">
    <location>
        <begin position="104"/>
        <end position="123"/>
    </location>
</feature>
<keyword evidence="2" id="KW-1133">Transmembrane helix</keyword>
<gene>
    <name evidence="3" type="ORF">FOB64_001576</name>
</gene>
<evidence type="ECO:0000313" key="4">
    <source>
        <dbReference type="Proteomes" id="UP000536275"/>
    </source>
</evidence>
<keyword evidence="2" id="KW-0812">Transmembrane</keyword>
<feature type="compositionally biased region" description="Low complexity" evidence="1">
    <location>
        <begin position="54"/>
        <end position="66"/>
    </location>
</feature>
<proteinExistence type="predicted"/>
<dbReference type="AlphaFoldDB" id="A0A8H6C4A3"/>
<name>A0A8H6C4A3_CANAX</name>
<reference evidence="3 4" key="1">
    <citation type="submission" date="2020-03" db="EMBL/GenBank/DDBJ databases">
        <title>FDA dAtabase for Regulatory Grade micrObial Sequences (FDA-ARGOS): Supporting development and validation of Infectious Disease Dx tests.</title>
        <authorList>
            <person name="Campos J."/>
            <person name="Goldberg B."/>
            <person name="Tallon L."/>
            <person name="Sadzewicz L."/>
            <person name="Vavikolanu K."/>
            <person name="Mehta A."/>
            <person name="Aluvathingal J."/>
            <person name="Nadendla S."/>
            <person name="Nandy P."/>
            <person name="Geyer C."/>
            <person name="Yan Y."/>
            <person name="Sichtig H."/>
        </authorList>
    </citation>
    <scope>NUCLEOTIDE SEQUENCE [LARGE SCALE GENOMIC DNA]</scope>
    <source>
        <strain evidence="3 4">FDAARGOS_656</strain>
    </source>
</reference>
<feature type="compositionally biased region" description="Low complexity" evidence="1">
    <location>
        <begin position="1"/>
        <end position="23"/>
    </location>
</feature>
<evidence type="ECO:0000256" key="2">
    <source>
        <dbReference type="SAM" id="Phobius"/>
    </source>
</evidence>
<sequence>MSLNTSTTRSNTTNTSKRNLQPSSPSPPPSHPHPHPHPQSVLDLINHYPELRLPSQHYPHTHTQQPPTSPPRMMTPDEFSFSFGSWHNIDIRVPESILSSDGEELDLDSNLPHNNNNNNNNNIGDALVLESEEEEEEEEEEEPEEEEPEEEEPDEDKLIMPTMTMKSQYKPKITILSNNNANSFIIQCLEGIADIQYSNLDTALTKRDPHPHTMAKTATPTNTTTNTDMVLMVNDDIDDSNKEIERQIWDNDKLNNDHGYYSYSYHDPLGVIFIDNWSLLFGFSIGLGLGMGIAFGMVSMVEKLLPQTSSIIPDVSTSCPGGGGGGGGGDGGDFNKEMNYLTSISKKIVEYIKGGWVVVLKIFS</sequence>
<dbReference type="Proteomes" id="UP000536275">
    <property type="component" value="Unassembled WGS sequence"/>
</dbReference>
<comment type="caution">
    <text evidence="3">The sequence shown here is derived from an EMBL/GenBank/DDBJ whole genome shotgun (WGS) entry which is preliminary data.</text>
</comment>
<evidence type="ECO:0000313" key="3">
    <source>
        <dbReference type="EMBL" id="KAF6071169.1"/>
    </source>
</evidence>
<feature type="compositionally biased region" description="Acidic residues" evidence="1">
    <location>
        <begin position="130"/>
        <end position="155"/>
    </location>
</feature>
<feature type="region of interest" description="Disordered" evidence="1">
    <location>
        <begin position="130"/>
        <end position="159"/>
    </location>
</feature>
<feature type="region of interest" description="Disordered" evidence="1">
    <location>
        <begin position="54"/>
        <end position="77"/>
    </location>
</feature>
<feature type="region of interest" description="Disordered" evidence="1">
    <location>
        <begin position="1"/>
        <end position="41"/>
    </location>
</feature>
<evidence type="ECO:0000256" key="1">
    <source>
        <dbReference type="SAM" id="MobiDB-lite"/>
    </source>
</evidence>
<dbReference type="EMBL" id="JABWAD010000021">
    <property type="protein sequence ID" value="KAF6071169.1"/>
    <property type="molecule type" value="Genomic_DNA"/>
</dbReference>